<dbReference type="Proteomes" id="UP000229383">
    <property type="component" value="Unassembled WGS sequence"/>
</dbReference>
<reference evidence="5" key="1">
    <citation type="submission" date="2017-09" db="EMBL/GenBank/DDBJ databases">
        <title>Depth-based differentiation of microbial function through sediment-hosted aquifers and enrichment of novel symbionts in the deep terrestrial subsurface.</title>
        <authorList>
            <person name="Probst A.J."/>
            <person name="Ladd B."/>
            <person name="Jarett J.K."/>
            <person name="Geller-Mcgrath D.E."/>
            <person name="Sieber C.M.K."/>
            <person name="Emerson J.B."/>
            <person name="Anantharaman K."/>
            <person name="Thomas B.C."/>
            <person name="Malmstrom R."/>
            <person name="Stieglmeier M."/>
            <person name="Klingl A."/>
            <person name="Woyke T."/>
            <person name="Ryan C.M."/>
            <person name="Banfield J.F."/>
        </authorList>
    </citation>
    <scope>NUCLEOTIDE SEQUENCE [LARGE SCALE GENOMIC DNA]</scope>
</reference>
<protein>
    <recommendedName>
        <fullName evidence="3">Bacterial sugar transferase domain-containing protein</fullName>
    </recommendedName>
</protein>
<keyword evidence="2" id="KW-0812">Transmembrane</keyword>
<evidence type="ECO:0000259" key="3">
    <source>
        <dbReference type="Pfam" id="PF02397"/>
    </source>
</evidence>
<evidence type="ECO:0000256" key="2">
    <source>
        <dbReference type="SAM" id="Phobius"/>
    </source>
</evidence>
<dbReference type="PANTHER" id="PTHR30576:SF0">
    <property type="entry name" value="UNDECAPRENYL-PHOSPHATE N-ACETYLGALACTOSAMINYL 1-PHOSPHATE TRANSFERASE-RELATED"/>
    <property type="match status" value="1"/>
</dbReference>
<dbReference type="Pfam" id="PF02397">
    <property type="entry name" value="Bac_transf"/>
    <property type="match status" value="1"/>
</dbReference>
<comment type="caution">
    <text evidence="4">The sequence shown here is derived from an EMBL/GenBank/DDBJ whole genome shotgun (WGS) entry which is preliminary data.</text>
</comment>
<feature type="domain" description="Bacterial sugar transferase" evidence="3">
    <location>
        <begin position="16"/>
        <end position="213"/>
    </location>
</feature>
<keyword evidence="2" id="KW-0472">Membrane</keyword>
<sequence>MTQLNNNDLVLINPLKRFFDIFISGLILLILSPIILLIILLIKLEGFLNKKNSGPILYSETRISQGKPFTLYKFRIFKVSSYQPIRDRGEIVQTKPLEKDPGNLTRTGKLLKSFYFDEFPQLWNVLNGDMSLVGPRPWNSPDYENEIKRGIYRKKVIKAGLTGPVQIHKLDAKKFGGEYQLDINYINFCRDKRRISILLYDIKILIKSFIFMLKGQGL</sequence>
<organism evidence="4 5">
    <name type="scientific">Candidatus Niyogibacteria bacterium CG10_big_fil_rev_8_21_14_0_10_42_19</name>
    <dbReference type="NCBI Taxonomy" id="1974725"/>
    <lineage>
        <taxon>Bacteria</taxon>
        <taxon>Candidatus Niyogiibacteriota</taxon>
    </lineage>
</organism>
<evidence type="ECO:0000256" key="1">
    <source>
        <dbReference type="ARBA" id="ARBA00006464"/>
    </source>
</evidence>
<proteinExistence type="inferred from homology"/>
<dbReference type="AlphaFoldDB" id="A0A2H0TFM1"/>
<comment type="similarity">
    <text evidence="1">Belongs to the bacterial sugar transferase family.</text>
</comment>
<name>A0A2H0TFM1_9BACT</name>
<feature type="transmembrane region" description="Helical" evidence="2">
    <location>
        <begin position="21"/>
        <end position="42"/>
    </location>
</feature>
<dbReference type="GO" id="GO:0016780">
    <property type="term" value="F:phosphotransferase activity, for other substituted phosphate groups"/>
    <property type="evidence" value="ECO:0007669"/>
    <property type="project" value="TreeGrafter"/>
</dbReference>
<accession>A0A2H0TFM1</accession>
<keyword evidence="2" id="KW-1133">Transmembrane helix</keyword>
<dbReference type="InterPro" id="IPR003362">
    <property type="entry name" value="Bact_transf"/>
</dbReference>
<evidence type="ECO:0000313" key="4">
    <source>
        <dbReference type="EMBL" id="PIR70340.1"/>
    </source>
</evidence>
<dbReference type="EMBL" id="PFCN01000023">
    <property type="protein sequence ID" value="PIR70340.1"/>
    <property type="molecule type" value="Genomic_DNA"/>
</dbReference>
<evidence type="ECO:0000313" key="5">
    <source>
        <dbReference type="Proteomes" id="UP000229383"/>
    </source>
</evidence>
<gene>
    <name evidence="4" type="ORF">COU46_01875</name>
</gene>
<dbReference type="PANTHER" id="PTHR30576">
    <property type="entry name" value="COLANIC BIOSYNTHESIS UDP-GLUCOSE LIPID CARRIER TRANSFERASE"/>
    <property type="match status" value="1"/>
</dbReference>